<evidence type="ECO:0000259" key="6">
    <source>
        <dbReference type="Pfam" id="PF05154"/>
    </source>
</evidence>
<dbReference type="GO" id="GO:0016020">
    <property type="term" value="C:membrane"/>
    <property type="evidence" value="ECO:0007669"/>
    <property type="project" value="UniProtKB-SubCell"/>
</dbReference>
<dbReference type="AlphaFoldDB" id="A0A9X2XWW8"/>
<feature type="transmembrane region" description="Helical" evidence="5">
    <location>
        <begin position="74"/>
        <end position="95"/>
    </location>
</feature>
<feature type="transmembrane region" description="Helical" evidence="5">
    <location>
        <begin position="49"/>
        <end position="68"/>
    </location>
</feature>
<keyword evidence="4 5" id="KW-0472">Membrane</keyword>
<evidence type="ECO:0000313" key="8">
    <source>
        <dbReference type="Proteomes" id="UP001155483"/>
    </source>
</evidence>
<reference evidence="7" key="2">
    <citation type="submission" date="2023-04" db="EMBL/GenBank/DDBJ databases">
        <title>Paracnuella aquatica gen. nov., sp. nov., a member of the family Chitinophagaceae isolated from a hot spring.</title>
        <authorList>
            <person name="Wang C."/>
        </authorList>
    </citation>
    <scope>NUCLEOTIDE SEQUENCE</scope>
    <source>
        <strain evidence="7">LB-8</strain>
    </source>
</reference>
<name>A0A9X2XWW8_9BACT</name>
<keyword evidence="3 5" id="KW-1133">Transmembrane helix</keyword>
<organism evidence="7 8">
    <name type="scientific">Paraflavisolibacter caeni</name>
    <dbReference type="NCBI Taxonomy" id="2982496"/>
    <lineage>
        <taxon>Bacteria</taxon>
        <taxon>Pseudomonadati</taxon>
        <taxon>Bacteroidota</taxon>
        <taxon>Chitinophagia</taxon>
        <taxon>Chitinophagales</taxon>
        <taxon>Chitinophagaceae</taxon>
        <taxon>Paraflavisolibacter</taxon>
    </lineage>
</organism>
<evidence type="ECO:0000256" key="3">
    <source>
        <dbReference type="ARBA" id="ARBA00022989"/>
    </source>
</evidence>
<evidence type="ECO:0000256" key="5">
    <source>
        <dbReference type="SAM" id="Phobius"/>
    </source>
</evidence>
<keyword evidence="2 5" id="KW-0812">Transmembrane</keyword>
<proteinExistence type="predicted"/>
<dbReference type="Proteomes" id="UP001155483">
    <property type="component" value="Unassembled WGS sequence"/>
</dbReference>
<gene>
    <name evidence="7" type="ORF">OCK74_15760</name>
</gene>
<keyword evidence="8" id="KW-1185">Reference proteome</keyword>
<evidence type="ECO:0000256" key="1">
    <source>
        <dbReference type="ARBA" id="ARBA00004141"/>
    </source>
</evidence>
<comment type="caution">
    <text evidence="7">The sequence shown here is derived from an EMBL/GenBank/DDBJ whole genome shotgun (WGS) entry which is preliminary data.</text>
</comment>
<reference evidence="7" key="1">
    <citation type="submission" date="2022-09" db="EMBL/GenBank/DDBJ databases">
        <authorList>
            <person name="Yuan C."/>
            <person name="Ke Z."/>
        </authorList>
    </citation>
    <scope>NUCLEOTIDE SEQUENCE</scope>
    <source>
        <strain evidence="7">LB-8</strain>
    </source>
</reference>
<evidence type="ECO:0000313" key="7">
    <source>
        <dbReference type="EMBL" id="MCU7550575.1"/>
    </source>
</evidence>
<feature type="domain" description="TM2" evidence="6">
    <location>
        <begin position="43"/>
        <end position="93"/>
    </location>
</feature>
<dbReference type="Pfam" id="PF05154">
    <property type="entry name" value="TM2"/>
    <property type="match status" value="1"/>
</dbReference>
<dbReference type="InterPro" id="IPR007829">
    <property type="entry name" value="TM2"/>
</dbReference>
<accession>A0A9X2XWW8</accession>
<dbReference type="EMBL" id="JAOTIF010000013">
    <property type="protein sequence ID" value="MCU7550575.1"/>
    <property type="molecule type" value="Genomic_DNA"/>
</dbReference>
<protein>
    <submittedName>
        <fullName evidence="7">TM2 domain-containing protein</fullName>
    </submittedName>
</protein>
<comment type="subcellular location">
    <subcellularLocation>
        <location evidence="1">Membrane</location>
        <topology evidence="1">Multi-pass membrane protein</topology>
    </subcellularLocation>
</comment>
<evidence type="ECO:0000256" key="4">
    <source>
        <dbReference type="ARBA" id="ARBA00023136"/>
    </source>
</evidence>
<evidence type="ECO:0000256" key="2">
    <source>
        <dbReference type="ARBA" id="ARBA00022692"/>
    </source>
</evidence>
<sequence>MNQQLLMMLPGMDPDELAVIQSITRDMTDWEQQQFVAIYKGKRKDQMTMLVLTLIGFLGIAGIQRLIVGDTVLGILYLLTFGFCGIGTIIDIINIKSLTFEYNRKQAMEAANMVHMMRGVQ</sequence>
<dbReference type="RefSeq" id="WP_279298015.1">
    <property type="nucleotide sequence ID" value="NZ_JAOTIF010000013.1"/>
</dbReference>